<sequence length="183" mass="20599">MTVKESILLAAEELGCGGQVRDYLENKGETGKRETEALLRCFNLVENEVALDYLPLYAEDETESETGTIAYSVLSKKAVRILGVRDEWGNKIPFRLFPEFLKTAPGKVKIVYTYTPEEKGLEDSSDFVLQVSPRLLALGMAAEYCLAGGLFEEAEVWDAKYRDALSAAYRSRPARVMRSRRWA</sequence>
<accession>A0A9D1MFR0</accession>
<evidence type="ECO:0000313" key="1">
    <source>
        <dbReference type="EMBL" id="HIU59462.1"/>
    </source>
</evidence>
<evidence type="ECO:0000313" key="2">
    <source>
        <dbReference type="Proteomes" id="UP000824081"/>
    </source>
</evidence>
<dbReference type="EMBL" id="DVMZ01000135">
    <property type="protein sequence ID" value="HIU59462.1"/>
    <property type="molecule type" value="Genomic_DNA"/>
</dbReference>
<dbReference type="Proteomes" id="UP000824081">
    <property type="component" value="Unassembled WGS sequence"/>
</dbReference>
<dbReference type="AlphaFoldDB" id="A0A9D1MFR0"/>
<protein>
    <submittedName>
        <fullName evidence="1">Uncharacterized protein</fullName>
    </submittedName>
</protein>
<proteinExistence type="predicted"/>
<gene>
    <name evidence="1" type="ORF">IAC57_05095</name>
</gene>
<reference evidence="1" key="1">
    <citation type="submission" date="2020-10" db="EMBL/GenBank/DDBJ databases">
        <authorList>
            <person name="Gilroy R."/>
        </authorList>
    </citation>
    <scope>NUCLEOTIDE SEQUENCE</scope>
    <source>
        <strain evidence="1">11687</strain>
    </source>
</reference>
<organism evidence="1 2">
    <name type="scientific">Candidatus Scatosoma pullistercoris</name>
    <dbReference type="NCBI Taxonomy" id="2840934"/>
    <lineage>
        <taxon>Bacteria</taxon>
        <taxon>Bacillati</taxon>
        <taxon>Bacillota</taxon>
        <taxon>Clostridia</taxon>
        <taxon>Candidatus Scatosoma</taxon>
    </lineage>
</organism>
<comment type="caution">
    <text evidence="1">The sequence shown here is derived from an EMBL/GenBank/DDBJ whole genome shotgun (WGS) entry which is preliminary data.</text>
</comment>
<name>A0A9D1MFR0_9FIRM</name>
<reference evidence="1" key="2">
    <citation type="journal article" date="2021" name="PeerJ">
        <title>Extensive microbial diversity within the chicken gut microbiome revealed by metagenomics and culture.</title>
        <authorList>
            <person name="Gilroy R."/>
            <person name="Ravi A."/>
            <person name="Getino M."/>
            <person name="Pursley I."/>
            <person name="Horton D.L."/>
            <person name="Alikhan N.F."/>
            <person name="Baker D."/>
            <person name="Gharbi K."/>
            <person name="Hall N."/>
            <person name="Watson M."/>
            <person name="Adriaenssens E.M."/>
            <person name="Foster-Nyarko E."/>
            <person name="Jarju S."/>
            <person name="Secka A."/>
            <person name="Antonio M."/>
            <person name="Oren A."/>
            <person name="Chaudhuri R.R."/>
            <person name="La Ragione R."/>
            <person name="Hildebrand F."/>
            <person name="Pallen M.J."/>
        </authorList>
    </citation>
    <scope>NUCLEOTIDE SEQUENCE</scope>
    <source>
        <strain evidence="1">11687</strain>
    </source>
</reference>